<reference evidence="2 3" key="1">
    <citation type="submission" date="2021-06" db="EMBL/GenBank/DDBJ databases">
        <title>Caerostris extrusa draft genome.</title>
        <authorList>
            <person name="Kono N."/>
            <person name="Arakawa K."/>
        </authorList>
    </citation>
    <scope>NUCLEOTIDE SEQUENCE [LARGE SCALE GENOMIC DNA]</scope>
</reference>
<keyword evidence="3" id="KW-1185">Reference proteome</keyword>
<dbReference type="AlphaFoldDB" id="A0AAV4WBY2"/>
<dbReference type="Proteomes" id="UP001054945">
    <property type="component" value="Unassembled WGS sequence"/>
</dbReference>
<evidence type="ECO:0000256" key="1">
    <source>
        <dbReference type="SAM" id="MobiDB-lite"/>
    </source>
</evidence>
<feature type="non-terminal residue" evidence="2">
    <location>
        <position position="1"/>
    </location>
</feature>
<name>A0AAV4WBY2_CAEEX</name>
<dbReference type="EMBL" id="BPLR01015925">
    <property type="protein sequence ID" value="GIY79738.1"/>
    <property type="molecule type" value="Genomic_DNA"/>
</dbReference>
<evidence type="ECO:0000313" key="3">
    <source>
        <dbReference type="Proteomes" id="UP001054945"/>
    </source>
</evidence>
<feature type="region of interest" description="Disordered" evidence="1">
    <location>
        <begin position="1"/>
        <end position="22"/>
    </location>
</feature>
<accession>A0AAV4WBY2</accession>
<evidence type="ECO:0000313" key="2">
    <source>
        <dbReference type="EMBL" id="GIY79738.1"/>
    </source>
</evidence>
<comment type="caution">
    <text evidence="2">The sequence shown here is derived from an EMBL/GenBank/DDBJ whole genome shotgun (WGS) entry which is preliminary data.</text>
</comment>
<protein>
    <submittedName>
        <fullName evidence="2">Uncharacterized protein</fullName>
    </submittedName>
</protein>
<gene>
    <name evidence="2" type="ORF">CEXT_540241</name>
</gene>
<sequence length="49" mass="5450">QPCHHQASQPGRTCGSKTESIQSRKLPTTMLMYYEESGKLLAGRDINLS</sequence>
<proteinExistence type="predicted"/>
<organism evidence="2 3">
    <name type="scientific">Caerostris extrusa</name>
    <name type="common">Bark spider</name>
    <name type="synonym">Caerostris bankana</name>
    <dbReference type="NCBI Taxonomy" id="172846"/>
    <lineage>
        <taxon>Eukaryota</taxon>
        <taxon>Metazoa</taxon>
        <taxon>Ecdysozoa</taxon>
        <taxon>Arthropoda</taxon>
        <taxon>Chelicerata</taxon>
        <taxon>Arachnida</taxon>
        <taxon>Araneae</taxon>
        <taxon>Araneomorphae</taxon>
        <taxon>Entelegynae</taxon>
        <taxon>Araneoidea</taxon>
        <taxon>Araneidae</taxon>
        <taxon>Caerostris</taxon>
    </lineage>
</organism>